<feature type="binding site" evidence="6">
    <location>
        <position position="105"/>
    </location>
    <ligand>
        <name>S-adenosyl-L-methionine</name>
        <dbReference type="ChEBI" id="CHEBI:59789"/>
    </ligand>
</feature>
<evidence type="ECO:0000256" key="1">
    <source>
        <dbReference type="ARBA" id="ARBA00005878"/>
    </source>
</evidence>
<feature type="binding site" evidence="6">
    <location>
        <position position="70"/>
    </location>
    <ligand>
        <name>S-adenosyl-L-methionine</name>
        <dbReference type="ChEBI" id="CHEBI:59789"/>
    </ligand>
</feature>
<keyword evidence="2 5" id="KW-0489">Methyltransferase</keyword>
<feature type="binding site" evidence="6">
    <location>
        <position position="174"/>
    </location>
    <ligand>
        <name>S-adenosyl-L-methionine</name>
        <dbReference type="ChEBI" id="CHEBI:59789"/>
    </ligand>
</feature>
<dbReference type="EMBL" id="MU150338">
    <property type="protein sequence ID" value="KAF9458510.1"/>
    <property type="molecule type" value="Genomic_DNA"/>
</dbReference>
<reference evidence="8" key="1">
    <citation type="submission" date="2020-11" db="EMBL/GenBank/DDBJ databases">
        <authorList>
            <consortium name="DOE Joint Genome Institute"/>
            <person name="Ahrendt S."/>
            <person name="Riley R."/>
            <person name="Andreopoulos W."/>
            <person name="Labutti K."/>
            <person name="Pangilinan J."/>
            <person name="Ruiz-Duenas F.J."/>
            <person name="Barrasa J.M."/>
            <person name="Sanchez-Garcia M."/>
            <person name="Camarero S."/>
            <person name="Miyauchi S."/>
            <person name="Serrano A."/>
            <person name="Linde D."/>
            <person name="Babiker R."/>
            <person name="Drula E."/>
            <person name="Ayuso-Fernandez I."/>
            <person name="Pacheco R."/>
            <person name="Padilla G."/>
            <person name="Ferreira P."/>
            <person name="Barriuso J."/>
            <person name="Kellner H."/>
            <person name="Castanera R."/>
            <person name="Alfaro M."/>
            <person name="Ramirez L."/>
            <person name="Pisabarro A.G."/>
            <person name="Kuo A."/>
            <person name="Tritt A."/>
            <person name="Lipzen A."/>
            <person name="He G."/>
            <person name="Yan M."/>
            <person name="Ng V."/>
            <person name="Cullen D."/>
            <person name="Martin F."/>
            <person name="Rosso M.-N."/>
            <person name="Henrissat B."/>
            <person name="Hibbett D."/>
            <person name="Martinez A.T."/>
            <person name="Grigoriev I.V."/>
        </authorList>
    </citation>
    <scope>NUCLEOTIDE SEQUENCE</scope>
    <source>
        <strain evidence="8">CBS 247.69</strain>
    </source>
</reference>
<name>A0A9P5XZH5_9AGAR</name>
<feature type="binding site" evidence="6">
    <location>
        <position position="129"/>
    </location>
    <ligand>
        <name>S-adenosyl-L-methionine</name>
        <dbReference type="ChEBI" id="CHEBI:59789"/>
    </ligand>
</feature>
<comment type="caution">
    <text evidence="8">The sequence shown here is derived from an EMBL/GenBank/DDBJ whole genome shotgun (WGS) entry which is preliminary data.</text>
</comment>
<dbReference type="GO" id="GO:0070475">
    <property type="term" value="P:rRNA base methylation"/>
    <property type="evidence" value="ECO:0007669"/>
    <property type="project" value="TreeGrafter"/>
</dbReference>
<dbReference type="PANTHER" id="PTHR13393:SF0">
    <property type="entry name" value="RNA N6-ADENOSINE-METHYLTRANSFERASE METTL16"/>
    <property type="match status" value="1"/>
</dbReference>
<feature type="region of interest" description="Disordered" evidence="7">
    <location>
        <begin position="235"/>
        <end position="288"/>
    </location>
</feature>
<protein>
    <recommendedName>
        <fullName evidence="10">U6 small nuclear RNA (adenine-(43)-N(6))-methyltransferase</fullName>
    </recommendedName>
</protein>
<keyword evidence="9" id="KW-1185">Reference proteome</keyword>
<dbReference type="AlphaFoldDB" id="A0A9P5XZH5"/>
<comment type="similarity">
    <text evidence="1 5">Belongs to the methyltransferase superfamily. METTL16/RlmF family.</text>
</comment>
<evidence type="ECO:0000313" key="8">
    <source>
        <dbReference type="EMBL" id="KAF9458510.1"/>
    </source>
</evidence>
<dbReference type="GO" id="GO:0008168">
    <property type="term" value="F:methyltransferase activity"/>
    <property type="evidence" value="ECO:0007669"/>
    <property type="project" value="UniProtKB-KW"/>
</dbReference>
<dbReference type="Gene3D" id="3.40.50.150">
    <property type="entry name" value="Vaccinia Virus protein VP39"/>
    <property type="match status" value="1"/>
</dbReference>
<dbReference type="InterPro" id="IPR010286">
    <property type="entry name" value="METTL16/RlmF"/>
</dbReference>
<organism evidence="8 9">
    <name type="scientific">Collybia nuda</name>
    <dbReference type="NCBI Taxonomy" id="64659"/>
    <lineage>
        <taxon>Eukaryota</taxon>
        <taxon>Fungi</taxon>
        <taxon>Dikarya</taxon>
        <taxon>Basidiomycota</taxon>
        <taxon>Agaricomycotina</taxon>
        <taxon>Agaricomycetes</taxon>
        <taxon>Agaricomycetidae</taxon>
        <taxon>Agaricales</taxon>
        <taxon>Tricholomatineae</taxon>
        <taxon>Clitocybaceae</taxon>
        <taxon>Collybia</taxon>
    </lineage>
</organism>
<keyword evidence="4 6" id="KW-0949">S-adenosyl-L-methionine</keyword>
<gene>
    <name evidence="8" type="ORF">BDZ94DRAFT_1200963</name>
</gene>
<dbReference type="GO" id="GO:0005634">
    <property type="term" value="C:nucleus"/>
    <property type="evidence" value="ECO:0007669"/>
    <property type="project" value="TreeGrafter"/>
</dbReference>
<evidence type="ECO:0000256" key="7">
    <source>
        <dbReference type="SAM" id="MobiDB-lite"/>
    </source>
</evidence>
<keyword evidence="3 5" id="KW-0808">Transferase</keyword>
<accession>A0A9P5XZH5</accession>
<dbReference type="Proteomes" id="UP000807353">
    <property type="component" value="Unassembled WGS sequence"/>
</dbReference>
<dbReference type="PIRSF" id="PIRSF037350">
    <property type="entry name" value="Mtase_ZK1128_prd"/>
    <property type="match status" value="1"/>
</dbReference>
<evidence type="ECO:0000256" key="6">
    <source>
        <dbReference type="PIRSR" id="PIRSR037350-1"/>
    </source>
</evidence>
<dbReference type="PANTHER" id="PTHR13393">
    <property type="entry name" value="SAM-DEPENDENT METHYLTRANSFERASE"/>
    <property type="match status" value="1"/>
</dbReference>
<evidence type="ECO:0000256" key="5">
    <source>
        <dbReference type="PIRNR" id="PIRNR037350"/>
    </source>
</evidence>
<dbReference type="InterPro" id="IPR017182">
    <property type="entry name" value="METTL16/PsiM"/>
</dbReference>
<proteinExistence type="inferred from homology"/>
<evidence type="ECO:0000256" key="3">
    <source>
        <dbReference type="ARBA" id="ARBA00022679"/>
    </source>
</evidence>
<dbReference type="SUPFAM" id="SSF53335">
    <property type="entry name" value="S-adenosyl-L-methionine-dependent methyltransferases"/>
    <property type="match status" value="1"/>
</dbReference>
<dbReference type="InterPro" id="IPR029063">
    <property type="entry name" value="SAM-dependent_MTases_sf"/>
</dbReference>
<evidence type="ECO:0008006" key="10">
    <source>
        <dbReference type="Google" id="ProtNLM"/>
    </source>
</evidence>
<dbReference type="OrthoDB" id="514248at2759"/>
<sequence length="492" mass="53973">MHPRNPYQHTPNFTLLARDYPDIQPYLTGNTLDFQDDAAQRALTQALLHRDFNLTIDLPPNRLCPPVPNRLNYVLWIQDIVMAYEGVLGALGGGEGVGVCGVDIGTGASAIYPLLACSLEPKWQFLATELDFESYKYACANVQKNGLEKRIHVVKLDPDPNTRTRPQIEFTMCNPPFYGSVEEVEASSAMKEGGPLGVCTGAPVEMITPGGEAQFVGRMVKESVGGGVTLLESWNGGHLEKSLPNEGKPTSGRRNDREFSSSPGKRHLDGPGPSVRFGKRRRVSESGIGERTRPVRWYTSMLGKMGSVVEVVKELGACGISNYAITEFVQGQTRRWAVGWSCGGFRLPDSISRIQNPNPTLQRLMPSRNALQFHHLDLSNLDLEQLQEILQTIDGCTQGDTNPGTPISSRGPCLFMSAMGDTWSRSARRERKMKMQAHSGSESGFALVCSITWTREGGGGLEVRWVYGFDRALFESFASHVARKLGPGKGAV</sequence>
<evidence type="ECO:0000313" key="9">
    <source>
        <dbReference type="Proteomes" id="UP000807353"/>
    </source>
</evidence>
<dbReference type="Pfam" id="PF05971">
    <property type="entry name" value="Methyltransf_10"/>
    <property type="match status" value="2"/>
</dbReference>
<evidence type="ECO:0000256" key="2">
    <source>
        <dbReference type="ARBA" id="ARBA00022603"/>
    </source>
</evidence>
<evidence type="ECO:0000256" key="4">
    <source>
        <dbReference type="ARBA" id="ARBA00022691"/>
    </source>
</evidence>